<dbReference type="EMBL" id="CAJNAS010000045">
    <property type="protein sequence ID" value="CAE6967921.1"/>
    <property type="molecule type" value="Genomic_DNA"/>
</dbReference>
<proteinExistence type="predicted"/>
<organism evidence="1 2">
    <name type="scientific">Paraburkholderia domus</name>
    <dbReference type="NCBI Taxonomy" id="2793075"/>
    <lineage>
        <taxon>Bacteria</taxon>
        <taxon>Pseudomonadati</taxon>
        <taxon>Pseudomonadota</taxon>
        <taxon>Betaproteobacteria</taxon>
        <taxon>Burkholderiales</taxon>
        <taxon>Burkholderiaceae</taxon>
        <taxon>Paraburkholderia</taxon>
    </lineage>
</organism>
<evidence type="ECO:0000313" key="2">
    <source>
        <dbReference type="Proteomes" id="UP000675121"/>
    </source>
</evidence>
<protein>
    <submittedName>
        <fullName evidence="1">Uncharacterized protein</fullName>
    </submittedName>
</protein>
<dbReference type="AlphaFoldDB" id="A0A9N8N9L7"/>
<evidence type="ECO:0000313" key="1">
    <source>
        <dbReference type="EMBL" id="CAE6967921.1"/>
    </source>
</evidence>
<reference evidence="1" key="1">
    <citation type="submission" date="2021-02" db="EMBL/GenBank/DDBJ databases">
        <authorList>
            <person name="Vanwijnsberghe S."/>
        </authorList>
    </citation>
    <scope>NUCLEOTIDE SEQUENCE</scope>
    <source>
        <strain evidence="1">R-70211</strain>
    </source>
</reference>
<accession>A0A9N8N9L7</accession>
<dbReference type="RefSeq" id="WP_201139561.1">
    <property type="nucleotide sequence ID" value="NZ_CAJNAS010000045.1"/>
</dbReference>
<sequence>MDGVSQDGDRFVIKIKRFARLKHPIDDVWTPGGSNPVHYARMSELPIPLKTLKWEPWPSAEFVEQPLTMPQAKRGLALTFGVDPDQIEITIKGGQAWST</sequence>
<keyword evidence="2" id="KW-1185">Reference proteome</keyword>
<dbReference type="Proteomes" id="UP000675121">
    <property type="component" value="Unassembled WGS sequence"/>
</dbReference>
<comment type="caution">
    <text evidence="1">The sequence shown here is derived from an EMBL/GenBank/DDBJ whole genome shotgun (WGS) entry which is preliminary data.</text>
</comment>
<gene>
    <name evidence="1" type="ORF">R70211_07542</name>
</gene>
<name>A0A9N8N9L7_9BURK</name>